<dbReference type="STRING" id="1518501.CQ10_21890"/>
<keyword evidence="3" id="KW-1185">Reference proteome</keyword>
<dbReference type="Proteomes" id="UP000051913">
    <property type="component" value="Unassembled WGS sequence"/>
</dbReference>
<evidence type="ECO:0000256" key="1">
    <source>
        <dbReference type="SAM" id="MobiDB-lite"/>
    </source>
</evidence>
<feature type="region of interest" description="Disordered" evidence="1">
    <location>
        <begin position="1"/>
        <end position="60"/>
    </location>
</feature>
<gene>
    <name evidence="2" type="ORF">CP49_02605</name>
</gene>
<dbReference type="EMBL" id="LLXX01000118">
    <property type="protein sequence ID" value="KRR05405.1"/>
    <property type="molecule type" value="Genomic_DNA"/>
</dbReference>
<evidence type="ECO:0000313" key="2">
    <source>
        <dbReference type="EMBL" id="KRR05405.1"/>
    </source>
</evidence>
<reference evidence="2 3" key="1">
    <citation type="submission" date="2014-03" db="EMBL/GenBank/DDBJ databases">
        <title>Bradyrhizobium valentinum sp. nov., isolated from effective nodules of Lupinus mariae-josephae, a lupine endemic of basic-lime soils in Eastern Spain.</title>
        <authorList>
            <person name="Duran D."/>
            <person name="Rey L."/>
            <person name="Navarro A."/>
            <person name="Busquets A."/>
            <person name="Imperial J."/>
            <person name="Ruiz-Argueso T."/>
        </authorList>
    </citation>
    <scope>NUCLEOTIDE SEQUENCE [LARGE SCALE GENOMIC DNA]</scope>
    <source>
        <strain evidence="2 3">LmjM3</strain>
    </source>
</reference>
<comment type="caution">
    <text evidence="2">The sequence shown here is derived from an EMBL/GenBank/DDBJ whole genome shotgun (WGS) entry which is preliminary data.</text>
</comment>
<dbReference type="RefSeq" id="WP_057851364.1">
    <property type="nucleotide sequence ID" value="NZ_LLXX01000118.1"/>
</dbReference>
<sequence>MTKPPPVPPDNQSHRGTGDPKSGNAHEVRKGRDHVENPREQGQPGNTAQNTTHQGYQQDR</sequence>
<evidence type="ECO:0000313" key="3">
    <source>
        <dbReference type="Proteomes" id="UP000051913"/>
    </source>
</evidence>
<protein>
    <submittedName>
        <fullName evidence="2">Uncharacterized protein</fullName>
    </submittedName>
</protein>
<organism evidence="2 3">
    <name type="scientific">Bradyrhizobium valentinum</name>
    <dbReference type="NCBI Taxonomy" id="1518501"/>
    <lineage>
        <taxon>Bacteria</taxon>
        <taxon>Pseudomonadati</taxon>
        <taxon>Pseudomonadota</taxon>
        <taxon>Alphaproteobacteria</taxon>
        <taxon>Hyphomicrobiales</taxon>
        <taxon>Nitrobacteraceae</taxon>
        <taxon>Bradyrhizobium</taxon>
    </lineage>
</organism>
<dbReference type="OrthoDB" id="7190664at2"/>
<dbReference type="AlphaFoldDB" id="A0A0R3KZD0"/>
<accession>A0A0R3KZD0</accession>
<proteinExistence type="predicted"/>
<name>A0A0R3KZD0_9BRAD</name>
<feature type="compositionally biased region" description="Basic and acidic residues" evidence="1">
    <location>
        <begin position="12"/>
        <end position="39"/>
    </location>
</feature>
<feature type="compositionally biased region" description="Polar residues" evidence="1">
    <location>
        <begin position="43"/>
        <end position="60"/>
    </location>
</feature>